<dbReference type="PANTHER" id="PTHR43222">
    <property type="entry name" value="NUDIX HYDROLASE 23"/>
    <property type="match status" value="1"/>
</dbReference>
<evidence type="ECO:0000256" key="3">
    <source>
        <dbReference type="ARBA" id="ARBA00022801"/>
    </source>
</evidence>
<name>A0A4V6P4K3_9ACTN</name>
<protein>
    <submittedName>
        <fullName evidence="7">NUDIX domain-containing protein</fullName>
    </submittedName>
</protein>
<dbReference type="GO" id="GO:0016787">
    <property type="term" value="F:hydrolase activity"/>
    <property type="evidence" value="ECO:0007669"/>
    <property type="project" value="UniProtKB-KW"/>
</dbReference>
<reference evidence="7 8" key="1">
    <citation type="submission" date="2019-03" db="EMBL/GenBank/DDBJ databases">
        <title>Root nodule microbial communities of legume samples collected from USA, Mexico and Botswana.</title>
        <authorList>
            <person name="Hirsch A."/>
        </authorList>
    </citation>
    <scope>NUCLEOTIDE SEQUENCE [LARGE SCALE GENOMIC DNA]</scope>
    <source>
        <strain evidence="7 8">55</strain>
    </source>
</reference>
<sequence>MTSAASAPRIVRKVVGYVVHEGRLLVFTHDGFPLVEVGVQVPAGTIEHGESPEEAAVREVAEETGIRARVVRSLGTERYDMRPSKPEIHERHFFHLEPEDLTFPERWPAGEPRPSGGGERQEWTCFWIPVERAHVLCAGCGARVGELAVTAGRRRW</sequence>
<feature type="domain" description="Nudix hydrolase" evidence="6">
    <location>
        <begin position="9"/>
        <end position="150"/>
    </location>
</feature>
<keyword evidence="3 5" id="KW-0378">Hydrolase</keyword>
<evidence type="ECO:0000256" key="4">
    <source>
        <dbReference type="ARBA" id="ARBA00022842"/>
    </source>
</evidence>
<dbReference type="AlphaFoldDB" id="A0A4V6P4K3"/>
<accession>A0A4V6P4K3</accession>
<dbReference type="InterPro" id="IPR000086">
    <property type="entry name" value="NUDIX_hydrolase_dom"/>
</dbReference>
<dbReference type="Gene3D" id="3.90.79.10">
    <property type="entry name" value="Nucleoside Triphosphate Pyrophosphohydrolase"/>
    <property type="match status" value="1"/>
</dbReference>
<dbReference type="InterPro" id="IPR020084">
    <property type="entry name" value="NUDIX_hydrolase_CS"/>
</dbReference>
<dbReference type="Proteomes" id="UP000295805">
    <property type="component" value="Unassembled WGS sequence"/>
</dbReference>
<dbReference type="PROSITE" id="PS51462">
    <property type="entry name" value="NUDIX"/>
    <property type="match status" value="1"/>
</dbReference>
<evidence type="ECO:0000256" key="1">
    <source>
        <dbReference type="ARBA" id="ARBA00001946"/>
    </source>
</evidence>
<organism evidence="7 8">
    <name type="scientific">Dietzia cinnamea</name>
    <dbReference type="NCBI Taxonomy" id="321318"/>
    <lineage>
        <taxon>Bacteria</taxon>
        <taxon>Bacillati</taxon>
        <taxon>Actinomycetota</taxon>
        <taxon>Actinomycetes</taxon>
        <taxon>Mycobacteriales</taxon>
        <taxon>Dietziaceae</taxon>
        <taxon>Dietzia</taxon>
    </lineage>
</organism>
<dbReference type="CDD" id="cd04663">
    <property type="entry name" value="NUDIX_Hydrolase"/>
    <property type="match status" value="1"/>
</dbReference>
<evidence type="ECO:0000313" key="8">
    <source>
        <dbReference type="Proteomes" id="UP000295805"/>
    </source>
</evidence>
<dbReference type="PRINTS" id="PR00502">
    <property type="entry name" value="NUDIXFAMILY"/>
</dbReference>
<dbReference type="SUPFAM" id="SSF55811">
    <property type="entry name" value="Nudix"/>
    <property type="match status" value="1"/>
</dbReference>
<evidence type="ECO:0000256" key="5">
    <source>
        <dbReference type="RuleBase" id="RU003476"/>
    </source>
</evidence>
<dbReference type="Pfam" id="PF00293">
    <property type="entry name" value="NUDIX"/>
    <property type="match status" value="1"/>
</dbReference>
<dbReference type="EMBL" id="SMCX01000006">
    <property type="protein sequence ID" value="TCW24607.1"/>
    <property type="molecule type" value="Genomic_DNA"/>
</dbReference>
<gene>
    <name evidence="7" type="ORF">EDD19_10663</name>
</gene>
<evidence type="ECO:0000313" key="7">
    <source>
        <dbReference type="EMBL" id="TCW24607.1"/>
    </source>
</evidence>
<proteinExistence type="inferred from homology"/>
<evidence type="ECO:0000259" key="6">
    <source>
        <dbReference type="PROSITE" id="PS51462"/>
    </source>
</evidence>
<dbReference type="InterPro" id="IPR020476">
    <property type="entry name" value="Nudix_hydrolase"/>
</dbReference>
<dbReference type="PROSITE" id="PS00893">
    <property type="entry name" value="NUDIX_BOX"/>
    <property type="match status" value="1"/>
</dbReference>
<dbReference type="RefSeq" id="WP_165928456.1">
    <property type="nucleotide sequence ID" value="NZ_SMCX01000006.1"/>
</dbReference>
<comment type="cofactor">
    <cofactor evidence="1">
        <name>Mg(2+)</name>
        <dbReference type="ChEBI" id="CHEBI:18420"/>
    </cofactor>
</comment>
<dbReference type="PANTHER" id="PTHR43222:SF9">
    <property type="entry name" value="8-OXO-(D)GTP PHOSPHATASE"/>
    <property type="match status" value="1"/>
</dbReference>
<comment type="caution">
    <text evidence="7">The sequence shown here is derived from an EMBL/GenBank/DDBJ whole genome shotgun (WGS) entry which is preliminary data.</text>
</comment>
<keyword evidence="4" id="KW-0460">Magnesium</keyword>
<comment type="similarity">
    <text evidence="2 5">Belongs to the Nudix hydrolase family.</text>
</comment>
<dbReference type="InterPro" id="IPR015797">
    <property type="entry name" value="NUDIX_hydrolase-like_dom_sf"/>
</dbReference>
<evidence type="ECO:0000256" key="2">
    <source>
        <dbReference type="ARBA" id="ARBA00005582"/>
    </source>
</evidence>